<organism evidence="3 4">
    <name type="scientific">Microbacterium aurantiacum</name>
    <dbReference type="NCBI Taxonomy" id="162393"/>
    <lineage>
        <taxon>Bacteria</taxon>
        <taxon>Bacillati</taxon>
        <taxon>Actinomycetota</taxon>
        <taxon>Actinomycetes</taxon>
        <taxon>Micrococcales</taxon>
        <taxon>Microbacteriaceae</taxon>
        <taxon>Microbacterium</taxon>
    </lineage>
</organism>
<dbReference type="Gene3D" id="3.60.110.10">
    <property type="entry name" value="Carbon-nitrogen hydrolase"/>
    <property type="match status" value="1"/>
</dbReference>
<evidence type="ECO:0000256" key="1">
    <source>
        <dbReference type="SAM" id="MobiDB-lite"/>
    </source>
</evidence>
<feature type="compositionally biased region" description="Low complexity" evidence="1">
    <location>
        <begin position="1"/>
        <end position="10"/>
    </location>
</feature>
<reference evidence="3 4" key="1">
    <citation type="submission" date="2021-06" db="EMBL/GenBank/DDBJ databases">
        <title>Genome-based taxonomic framework of Microbacterium strains isolated from marine environment, the description of four new species and reclassification of four preexisting species.</title>
        <authorList>
            <person name="Lee S.D."/>
            <person name="Kim S.-M."/>
            <person name="Byeon Y.-S."/>
            <person name="Yang H.L."/>
            <person name="Kim I.S."/>
        </authorList>
    </citation>
    <scope>NUCLEOTIDE SEQUENCE [LARGE SCALE GENOMIC DNA]</scope>
    <source>
        <strain evidence="3 4">KACC 20514</strain>
    </source>
</reference>
<dbReference type="InterPro" id="IPR036526">
    <property type="entry name" value="C-N_Hydrolase_sf"/>
</dbReference>
<proteinExistence type="predicted"/>
<feature type="region of interest" description="Disordered" evidence="1">
    <location>
        <begin position="1"/>
        <end position="84"/>
    </location>
</feature>
<protein>
    <recommendedName>
        <fullName evidence="2">CN hydrolase domain-containing protein</fullName>
    </recommendedName>
</protein>
<evidence type="ECO:0000259" key="2">
    <source>
        <dbReference type="Pfam" id="PF00795"/>
    </source>
</evidence>
<feature type="compositionally biased region" description="Basic residues" evidence="1">
    <location>
        <begin position="61"/>
        <end position="70"/>
    </location>
</feature>
<comment type="caution">
    <text evidence="3">The sequence shown here is derived from an EMBL/GenBank/DDBJ whole genome shotgun (WGS) entry which is preliminary data.</text>
</comment>
<name>A0AAJ2LXI1_9MICO</name>
<evidence type="ECO:0000313" key="4">
    <source>
        <dbReference type="Proteomes" id="UP001183582"/>
    </source>
</evidence>
<sequence length="197" mass="21063">MSSQRPLARQRWPRRRPARTPQTHARRRPHGPPRRTARGSPPGLPATAAPAILHPPPNRGPPRRSWRRRPFGGPPGCRSHGGSRTTQALAGADILLIPTAVPDAEEGMGDLGEAWQYFASLTSTLQVPARALESGVAIAYANHCGPGFTGRSCIATPFGRHAVLLGDSEDVAVARIPLDAVRHARAVNTYGPDLARG</sequence>
<feature type="domain" description="CN hydrolase" evidence="2">
    <location>
        <begin position="87"/>
        <end position="185"/>
    </location>
</feature>
<dbReference type="AlphaFoldDB" id="A0AAJ2LXI1"/>
<accession>A0AAJ2LXI1</accession>
<gene>
    <name evidence="3" type="ORF">KZC50_02060</name>
</gene>
<dbReference type="Proteomes" id="UP001183582">
    <property type="component" value="Unassembled WGS sequence"/>
</dbReference>
<dbReference type="InterPro" id="IPR003010">
    <property type="entry name" value="C-N_Hydrolase"/>
</dbReference>
<dbReference type="Pfam" id="PF00795">
    <property type="entry name" value="CN_hydrolase"/>
    <property type="match status" value="1"/>
</dbReference>
<dbReference type="EMBL" id="JAHWXH010000001">
    <property type="protein sequence ID" value="MDS0244393.1"/>
    <property type="molecule type" value="Genomic_DNA"/>
</dbReference>
<feature type="compositionally biased region" description="Basic residues" evidence="1">
    <location>
        <begin position="11"/>
        <end position="37"/>
    </location>
</feature>
<dbReference type="SUPFAM" id="SSF56317">
    <property type="entry name" value="Carbon-nitrogen hydrolase"/>
    <property type="match status" value="1"/>
</dbReference>
<evidence type="ECO:0000313" key="3">
    <source>
        <dbReference type="EMBL" id="MDS0244393.1"/>
    </source>
</evidence>